<dbReference type="EMBL" id="SWDB01000007">
    <property type="protein sequence ID" value="TKB46650.1"/>
    <property type="molecule type" value="Genomic_DNA"/>
</dbReference>
<dbReference type="GO" id="GO:0005737">
    <property type="term" value="C:cytoplasm"/>
    <property type="evidence" value="ECO:0007669"/>
    <property type="project" value="UniProtKB-SubCell"/>
</dbReference>
<dbReference type="InterPro" id="IPR003708">
    <property type="entry name" value="SecB"/>
</dbReference>
<dbReference type="OrthoDB" id="9795145at2"/>
<dbReference type="Proteomes" id="UP000307999">
    <property type="component" value="Unassembled WGS sequence"/>
</dbReference>
<protein>
    <recommendedName>
        <fullName evidence="5">Protein-export protein SecB</fullName>
    </recommendedName>
</protein>
<dbReference type="GO" id="GO:0015031">
    <property type="term" value="P:protein transport"/>
    <property type="evidence" value="ECO:0007669"/>
    <property type="project" value="UniProtKB-UniRule"/>
</dbReference>
<evidence type="ECO:0000256" key="2">
    <source>
        <dbReference type="ARBA" id="ARBA00022448"/>
    </source>
</evidence>
<dbReference type="GO" id="GO:0006457">
    <property type="term" value="P:protein folding"/>
    <property type="evidence" value="ECO:0007669"/>
    <property type="project" value="UniProtKB-UniRule"/>
</dbReference>
<keyword evidence="3 5" id="KW-0653">Protein transport</keyword>
<keyword evidence="5" id="KW-0963">Cytoplasm</keyword>
<evidence type="ECO:0000256" key="4">
    <source>
        <dbReference type="ARBA" id="ARBA00023010"/>
    </source>
</evidence>
<dbReference type="NCBIfam" id="TIGR00809">
    <property type="entry name" value="secB"/>
    <property type="match status" value="1"/>
</dbReference>
<keyword evidence="4 5" id="KW-0811">Translocation</keyword>
<keyword evidence="7" id="KW-1185">Reference proteome</keyword>
<organism evidence="6 7">
    <name type="scientific">Thalassotalea mangrovi</name>
    <dbReference type="NCBI Taxonomy" id="2572245"/>
    <lineage>
        <taxon>Bacteria</taxon>
        <taxon>Pseudomonadati</taxon>
        <taxon>Pseudomonadota</taxon>
        <taxon>Gammaproteobacteria</taxon>
        <taxon>Alteromonadales</taxon>
        <taxon>Colwelliaceae</taxon>
        <taxon>Thalassotalea</taxon>
    </lineage>
</organism>
<dbReference type="AlphaFoldDB" id="A0A4U1B7R0"/>
<evidence type="ECO:0000313" key="7">
    <source>
        <dbReference type="Proteomes" id="UP000307999"/>
    </source>
</evidence>
<gene>
    <name evidence="5 6" type="primary">secB</name>
    <name evidence="6" type="ORF">E8M12_03600</name>
</gene>
<comment type="subunit">
    <text evidence="5">Homotetramer, a dimer of dimers. One homotetramer interacts with 1 SecA dimer.</text>
</comment>
<comment type="subcellular location">
    <subcellularLocation>
        <location evidence="5">Cytoplasm</location>
    </subcellularLocation>
</comment>
<evidence type="ECO:0000313" key="6">
    <source>
        <dbReference type="EMBL" id="TKB46650.1"/>
    </source>
</evidence>
<reference evidence="6 7" key="1">
    <citation type="submission" date="2019-04" db="EMBL/GenBank/DDBJ databases">
        <title>Thalassotalea guangxiensis sp. nov., isolated from sediment of the coastal wetland.</title>
        <authorList>
            <person name="Zheng S."/>
            <person name="Zhang D."/>
        </authorList>
    </citation>
    <scope>NUCLEOTIDE SEQUENCE [LARGE SCALE GENOMIC DNA]</scope>
    <source>
        <strain evidence="6 7">ZS-4</strain>
    </source>
</reference>
<dbReference type="HAMAP" id="MF_00821">
    <property type="entry name" value="SecB"/>
    <property type="match status" value="1"/>
</dbReference>
<evidence type="ECO:0000256" key="1">
    <source>
        <dbReference type="ARBA" id="ARBA00009990"/>
    </source>
</evidence>
<dbReference type="Pfam" id="PF02556">
    <property type="entry name" value="SecB"/>
    <property type="match status" value="1"/>
</dbReference>
<dbReference type="GO" id="GO:0051082">
    <property type="term" value="F:unfolded protein binding"/>
    <property type="evidence" value="ECO:0007669"/>
    <property type="project" value="InterPro"/>
</dbReference>
<dbReference type="PANTHER" id="PTHR36918">
    <property type="match status" value="1"/>
</dbReference>
<comment type="function">
    <text evidence="5">One of the proteins required for the normal export of preproteins out of the cell cytoplasm. It is a molecular chaperone that binds to a subset of precursor proteins, maintaining them in a translocation-competent state. It also specifically binds to its receptor SecA.</text>
</comment>
<comment type="similarity">
    <text evidence="1 5">Belongs to the SecB family.</text>
</comment>
<dbReference type="RefSeq" id="WP_136734717.1">
    <property type="nucleotide sequence ID" value="NZ_SWDB01000007.1"/>
</dbReference>
<keyword evidence="2 5" id="KW-0813">Transport</keyword>
<evidence type="ECO:0000256" key="3">
    <source>
        <dbReference type="ARBA" id="ARBA00022927"/>
    </source>
</evidence>
<evidence type="ECO:0000256" key="5">
    <source>
        <dbReference type="HAMAP-Rule" id="MF_00821"/>
    </source>
</evidence>
<dbReference type="NCBIfam" id="NF004393">
    <property type="entry name" value="PRK05751.1-4"/>
    <property type="match status" value="1"/>
</dbReference>
<dbReference type="InterPro" id="IPR035958">
    <property type="entry name" value="SecB-like_sf"/>
</dbReference>
<dbReference type="PANTHER" id="PTHR36918:SF1">
    <property type="entry name" value="PROTEIN-EXPORT PROTEIN SECB"/>
    <property type="match status" value="1"/>
</dbReference>
<dbReference type="SUPFAM" id="SSF54611">
    <property type="entry name" value="SecB-like"/>
    <property type="match status" value="1"/>
</dbReference>
<sequence>MSEQNQAAANGSDNQQAAPAFAIQRIYTKDVSFETPSSPAIFQKEWKPEVKLDLDTRSNKLAEDTYEVVLAITVTASLDDQVAFLAEVQQAGIFTVGNMPEPQLAHTLGSFCPNTLFPYAREVVSSLVARGTFPQLNLAPVNFDALFASYVQKRAADMKAAQEANSDATTDA</sequence>
<dbReference type="Gene3D" id="3.10.420.10">
    <property type="entry name" value="SecB-like"/>
    <property type="match status" value="1"/>
</dbReference>
<name>A0A4U1B7R0_9GAMM</name>
<accession>A0A4U1B7R0</accession>
<proteinExistence type="inferred from homology"/>
<dbReference type="GO" id="GO:0051262">
    <property type="term" value="P:protein tetramerization"/>
    <property type="evidence" value="ECO:0007669"/>
    <property type="project" value="InterPro"/>
</dbReference>
<keyword evidence="5" id="KW-0143">Chaperone</keyword>
<dbReference type="PRINTS" id="PR01594">
    <property type="entry name" value="SECBCHAPRONE"/>
</dbReference>
<comment type="caution">
    <text evidence="6">The sequence shown here is derived from an EMBL/GenBank/DDBJ whole genome shotgun (WGS) entry which is preliminary data.</text>
</comment>